<accession>A0ACC1Z3J3</accession>
<reference evidence="1 2" key="1">
    <citation type="journal article" date="2023" name="Science">
        <title>Complex scaffold remodeling in plant triterpene biosynthesis.</title>
        <authorList>
            <person name="De La Pena R."/>
            <person name="Hodgson H."/>
            <person name="Liu J.C."/>
            <person name="Stephenson M.J."/>
            <person name="Martin A.C."/>
            <person name="Owen C."/>
            <person name="Harkess A."/>
            <person name="Leebens-Mack J."/>
            <person name="Jimenez L.E."/>
            <person name="Osbourn A."/>
            <person name="Sattely E.S."/>
        </authorList>
    </citation>
    <scope>NUCLEOTIDE SEQUENCE [LARGE SCALE GENOMIC DNA]</scope>
    <source>
        <strain evidence="2">cv. JPN11</strain>
        <tissue evidence="1">Leaf</tissue>
    </source>
</reference>
<keyword evidence="2" id="KW-1185">Reference proteome</keyword>
<protein>
    <submittedName>
        <fullName evidence="1">Uncharacterized protein</fullName>
    </submittedName>
</protein>
<name>A0ACC1Z3J3_MELAZ</name>
<proteinExistence type="predicted"/>
<comment type="caution">
    <text evidence="1">The sequence shown here is derived from an EMBL/GenBank/DDBJ whole genome shotgun (WGS) entry which is preliminary data.</text>
</comment>
<evidence type="ECO:0000313" key="2">
    <source>
        <dbReference type="Proteomes" id="UP001164539"/>
    </source>
</evidence>
<dbReference type="EMBL" id="CM051394">
    <property type="protein sequence ID" value="KAJ4730362.1"/>
    <property type="molecule type" value="Genomic_DNA"/>
</dbReference>
<evidence type="ECO:0000313" key="1">
    <source>
        <dbReference type="EMBL" id="KAJ4730362.1"/>
    </source>
</evidence>
<gene>
    <name evidence="1" type="ORF">OWV82_003004</name>
</gene>
<dbReference type="Proteomes" id="UP001164539">
    <property type="component" value="Chromosome 1"/>
</dbReference>
<sequence>MESSQRTPNEDEKIPQSSKGKEAMIIEVHQKALDHLVNECDPDPETPSPAGKALKVQNPYLIQIRVGKLSCGSYYAVQSVGILCAIVLTALLLYAPSMAYAVFATAPKAIDNVISNNNNIY</sequence>
<organism evidence="1 2">
    <name type="scientific">Melia azedarach</name>
    <name type="common">Chinaberry tree</name>
    <dbReference type="NCBI Taxonomy" id="155640"/>
    <lineage>
        <taxon>Eukaryota</taxon>
        <taxon>Viridiplantae</taxon>
        <taxon>Streptophyta</taxon>
        <taxon>Embryophyta</taxon>
        <taxon>Tracheophyta</taxon>
        <taxon>Spermatophyta</taxon>
        <taxon>Magnoliopsida</taxon>
        <taxon>eudicotyledons</taxon>
        <taxon>Gunneridae</taxon>
        <taxon>Pentapetalae</taxon>
        <taxon>rosids</taxon>
        <taxon>malvids</taxon>
        <taxon>Sapindales</taxon>
        <taxon>Meliaceae</taxon>
        <taxon>Melia</taxon>
    </lineage>
</organism>